<evidence type="ECO:0000313" key="2">
    <source>
        <dbReference type="Proteomes" id="UP000482634"/>
    </source>
</evidence>
<reference evidence="1 2" key="1">
    <citation type="submission" date="2020-02" db="EMBL/GenBank/DDBJ databases">
        <title>Broccoli isolated Pseudomonas sp.</title>
        <authorList>
            <person name="Fujikawa T."/>
            <person name="Sawada H."/>
        </authorList>
    </citation>
    <scope>NUCLEOTIDE SEQUENCE [LARGE SCALE GENOMIC DNA]</scope>
    <source>
        <strain evidence="1 2">MAFF212427</strain>
    </source>
</reference>
<gene>
    <name evidence="1" type="ORF">G3436_18215</name>
</gene>
<accession>A0A6B3NU29</accession>
<comment type="caution">
    <text evidence="1">The sequence shown here is derived from an EMBL/GenBank/DDBJ whole genome shotgun (WGS) entry which is preliminary data.</text>
</comment>
<proteinExistence type="predicted"/>
<dbReference type="AlphaFoldDB" id="A0A6B3NU29"/>
<dbReference type="Proteomes" id="UP000482634">
    <property type="component" value="Unassembled WGS sequence"/>
</dbReference>
<sequence>MHRAAKGSELPPPTLPHVARHGIGLHTASHLQASIPIGPPMVDGDLLELFWGNRFVAAHVLQSAEAGTRVTLHVPRQLLYPGLNNLHYRLLRPGQHPRRSLPCQVAVKLDCPGGAVDTADNPGLAPLHLPASLRQHGLDLQHLEQDVAFRIAPYRHMAPGDAITLRWADLRLDLAPLPADAVGTAVNGVIPREVILEAGSDDRLQASYCILDRVGNSSHWAPPACLRVRGERLPRHFYTYS</sequence>
<name>A0A6B3NU29_9PSED</name>
<evidence type="ECO:0000313" key="1">
    <source>
        <dbReference type="EMBL" id="NER65446.1"/>
    </source>
</evidence>
<protein>
    <submittedName>
        <fullName evidence="1">Uncharacterized protein</fullName>
    </submittedName>
</protein>
<organism evidence="1 2">
    <name type="scientific">Pseudomonas brassicae</name>
    <dbReference type="NCBI Taxonomy" id="2708063"/>
    <lineage>
        <taxon>Bacteria</taxon>
        <taxon>Pseudomonadati</taxon>
        <taxon>Pseudomonadota</taxon>
        <taxon>Gammaproteobacteria</taxon>
        <taxon>Pseudomonadales</taxon>
        <taxon>Pseudomonadaceae</taxon>
        <taxon>Pseudomonas</taxon>
    </lineage>
</organism>
<dbReference type="RefSeq" id="WP_163947709.1">
    <property type="nucleotide sequence ID" value="NZ_JAAHBU010000274.1"/>
</dbReference>
<dbReference type="EMBL" id="JAAHBU010000274">
    <property type="protein sequence ID" value="NER65446.1"/>
    <property type="molecule type" value="Genomic_DNA"/>
</dbReference>
<keyword evidence="2" id="KW-1185">Reference proteome</keyword>